<gene>
    <name evidence="2" type="ORF">V1477_007795</name>
</gene>
<feature type="region of interest" description="Disordered" evidence="1">
    <location>
        <begin position="1"/>
        <end position="24"/>
    </location>
</feature>
<proteinExistence type="predicted"/>
<accession>A0ABD2CFR3</accession>
<evidence type="ECO:0000313" key="3">
    <source>
        <dbReference type="Proteomes" id="UP001607303"/>
    </source>
</evidence>
<evidence type="ECO:0000313" key="2">
    <source>
        <dbReference type="EMBL" id="KAL2743919.1"/>
    </source>
</evidence>
<protein>
    <submittedName>
        <fullName evidence="2">Uncharacterized protein</fullName>
    </submittedName>
</protein>
<dbReference type="Proteomes" id="UP001607303">
    <property type="component" value="Unassembled WGS sequence"/>
</dbReference>
<sequence length="56" mass="6586">MSTKSGKSRRTRRHRTDGRRAGQWQWWQTRGGTKEDEVGGWCREKISTLVAPRVEE</sequence>
<organism evidence="2 3">
    <name type="scientific">Vespula maculifrons</name>
    <name type="common">Eastern yellow jacket</name>
    <name type="synonym">Wasp</name>
    <dbReference type="NCBI Taxonomy" id="7453"/>
    <lineage>
        <taxon>Eukaryota</taxon>
        <taxon>Metazoa</taxon>
        <taxon>Ecdysozoa</taxon>
        <taxon>Arthropoda</taxon>
        <taxon>Hexapoda</taxon>
        <taxon>Insecta</taxon>
        <taxon>Pterygota</taxon>
        <taxon>Neoptera</taxon>
        <taxon>Endopterygota</taxon>
        <taxon>Hymenoptera</taxon>
        <taxon>Apocrita</taxon>
        <taxon>Aculeata</taxon>
        <taxon>Vespoidea</taxon>
        <taxon>Vespidae</taxon>
        <taxon>Vespinae</taxon>
        <taxon>Vespula</taxon>
    </lineage>
</organism>
<dbReference type="EMBL" id="JAYRBN010000053">
    <property type="protein sequence ID" value="KAL2743919.1"/>
    <property type="molecule type" value="Genomic_DNA"/>
</dbReference>
<dbReference type="AlphaFoldDB" id="A0ABD2CFR3"/>
<name>A0ABD2CFR3_VESMC</name>
<reference evidence="2 3" key="1">
    <citation type="journal article" date="2024" name="Ann. Entomol. Soc. Am.">
        <title>Genomic analyses of the southern and eastern yellowjacket wasps (Hymenoptera: Vespidae) reveal evolutionary signatures of social life.</title>
        <authorList>
            <person name="Catto M.A."/>
            <person name="Caine P.B."/>
            <person name="Orr S.E."/>
            <person name="Hunt B.G."/>
            <person name="Goodisman M.A.D."/>
        </authorList>
    </citation>
    <scope>NUCLEOTIDE SEQUENCE [LARGE SCALE GENOMIC DNA]</scope>
    <source>
        <strain evidence="2">232</strain>
        <tissue evidence="2">Head and thorax</tissue>
    </source>
</reference>
<feature type="compositionally biased region" description="Basic residues" evidence="1">
    <location>
        <begin position="1"/>
        <end position="17"/>
    </location>
</feature>
<keyword evidence="3" id="KW-1185">Reference proteome</keyword>
<evidence type="ECO:0000256" key="1">
    <source>
        <dbReference type="SAM" id="MobiDB-lite"/>
    </source>
</evidence>
<comment type="caution">
    <text evidence="2">The sequence shown here is derived from an EMBL/GenBank/DDBJ whole genome shotgun (WGS) entry which is preliminary data.</text>
</comment>